<dbReference type="CDD" id="cd00042">
    <property type="entry name" value="CY"/>
    <property type="match status" value="1"/>
</dbReference>
<dbReference type="Pfam" id="PF16845">
    <property type="entry name" value="SQAPI"/>
    <property type="match status" value="1"/>
</dbReference>
<dbReference type="InterPro" id="IPR027214">
    <property type="entry name" value="Cystatin"/>
</dbReference>
<evidence type="ECO:0000313" key="5">
    <source>
        <dbReference type="EMBL" id="KEH33737.1"/>
    </source>
</evidence>
<dbReference type="GO" id="GO:0004869">
    <property type="term" value="F:cysteine-type endopeptidase inhibitor activity"/>
    <property type="evidence" value="ECO:0000318"/>
    <property type="project" value="GO_Central"/>
</dbReference>
<dbReference type="AlphaFoldDB" id="A0A072UVU7"/>
<reference evidence="5 7" key="2">
    <citation type="journal article" date="2014" name="BMC Genomics">
        <title>An improved genome release (version Mt4.0) for the model legume Medicago truncatula.</title>
        <authorList>
            <person name="Tang H."/>
            <person name="Krishnakumar V."/>
            <person name="Bidwell S."/>
            <person name="Rosen B."/>
            <person name="Chan A."/>
            <person name="Zhou S."/>
            <person name="Gentzbittel L."/>
            <person name="Childs K.L."/>
            <person name="Yandell M."/>
            <person name="Gundlach H."/>
            <person name="Mayer K.F."/>
            <person name="Schwartz D.C."/>
            <person name="Town C.D."/>
        </authorList>
    </citation>
    <scope>GENOME REANNOTATION</scope>
    <source>
        <strain evidence="5">A17</strain>
        <strain evidence="6 7">cv. Jemalong A17</strain>
    </source>
</reference>
<sequence length="306" mass="34994">MQRANLKFVEVVDVKQHMVVGMLCDVTLKAKDGERVNFYKAKILVRPSLNKVELPKFKLVEGCIYRFSLACFPVDPPNGLPRHAVNRYNKKENANLKFVKCLHFKRYFVAGELYHITLEAKDGEKVNVYKAEVRERLYQQKGFLLTEFKLADDAPSDDSEKFPEFKSVSSSIFLNLKAKVASIWALGFSQVEKSHKDLTTSTVCAPGFSQVEQSHKDLTTSTVVKKLNPFDPPTTDNLARFAVDLHNIEHKEGIDSKQDLSSGYFYDVTLEAKDGEKVNVYQARIRERPWQQLWEFKLVGEAPLLI</sequence>
<keyword evidence="1 3" id="KW-0646">Protease inhibitor</keyword>
<dbReference type="SUPFAM" id="SSF54403">
    <property type="entry name" value="Cystatin/monellin"/>
    <property type="match status" value="3"/>
</dbReference>
<keyword evidence="2 3" id="KW-0789">Thiol protease inhibitor</keyword>
<evidence type="ECO:0000256" key="3">
    <source>
        <dbReference type="RuleBase" id="RU362130"/>
    </source>
</evidence>
<protein>
    <recommendedName>
        <fullName evidence="3">Cysteine proteinase inhibitor</fullName>
    </recommendedName>
</protein>
<proteinExistence type="inferred from homology"/>
<dbReference type="Proteomes" id="UP000002051">
    <property type="component" value="Chromosome 3"/>
</dbReference>
<keyword evidence="7" id="KW-1185">Reference proteome</keyword>
<feature type="domain" description="Cystatin" evidence="4">
    <location>
        <begin position="82"/>
        <end position="149"/>
    </location>
</feature>
<reference evidence="5 7" key="1">
    <citation type="journal article" date="2011" name="Nature">
        <title>The Medicago genome provides insight into the evolution of rhizobial symbioses.</title>
        <authorList>
            <person name="Young N.D."/>
            <person name="Debelle F."/>
            <person name="Oldroyd G.E."/>
            <person name="Geurts R."/>
            <person name="Cannon S.B."/>
            <person name="Udvardi M.K."/>
            <person name="Benedito V.A."/>
            <person name="Mayer K.F."/>
            <person name="Gouzy J."/>
            <person name="Schoof H."/>
            <person name="Van de Peer Y."/>
            <person name="Proost S."/>
            <person name="Cook D.R."/>
            <person name="Meyers B.C."/>
            <person name="Spannagl M."/>
            <person name="Cheung F."/>
            <person name="De Mita S."/>
            <person name="Krishnakumar V."/>
            <person name="Gundlach H."/>
            <person name="Zhou S."/>
            <person name="Mudge J."/>
            <person name="Bharti A.K."/>
            <person name="Murray J.D."/>
            <person name="Naoumkina M.A."/>
            <person name="Rosen B."/>
            <person name="Silverstein K.A."/>
            <person name="Tang H."/>
            <person name="Rombauts S."/>
            <person name="Zhao P.X."/>
            <person name="Zhou P."/>
            <person name="Barbe V."/>
            <person name="Bardou P."/>
            <person name="Bechner M."/>
            <person name="Bellec A."/>
            <person name="Berger A."/>
            <person name="Berges H."/>
            <person name="Bidwell S."/>
            <person name="Bisseling T."/>
            <person name="Choisne N."/>
            <person name="Couloux A."/>
            <person name="Denny R."/>
            <person name="Deshpande S."/>
            <person name="Dai X."/>
            <person name="Doyle J.J."/>
            <person name="Dudez A.M."/>
            <person name="Farmer A.D."/>
            <person name="Fouteau S."/>
            <person name="Franken C."/>
            <person name="Gibelin C."/>
            <person name="Gish J."/>
            <person name="Goldstein S."/>
            <person name="Gonzalez A.J."/>
            <person name="Green P.J."/>
            <person name="Hallab A."/>
            <person name="Hartog M."/>
            <person name="Hua A."/>
            <person name="Humphray S.J."/>
            <person name="Jeong D.H."/>
            <person name="Jing Y."/>
            <person name="Jocker A."/>
            <person name="Kenton S.M."/>
            <person name="Kim D.J."/>
            <person name="Klee K."/>
            <person name="Lai H."/>
            <person name="Lang C."/>
            <person name="Lin S."/>
            <person name="Macmil S.L."/>
            <person name="Magdelenat G."/>
            <person name="Matthews L."/>
            <person name="McCorrison J."/>
            <person name="Monaghan E.L."/>
            <person name="Mun J.H."/>
            <person name="Najar F.Z."/>
            <person name="Nicholson C."/>
            <person name="Noirot C."/>
            <person name="O'Bleness M."/>
            <person name="Paule C.R."/>
            <person name="Poulain J."/>
            <person name="Prion F."/>
            <person name="Qin B."/>
            <person name="Qu C."/>
            <person name="Retzel E.F."/>
            <person name="Riddle C."/>
            <person name="Sallet E."/>
            <person name="Samain S."/>
            <person name="Samson N."/>
            <person name="Sanders I."/>
            <person name="Saurat O."/>
            <person name="Scarpelli C."/>
            <person name="Schiex T."/>
            <person name="Segurens B."/>
            <person name="Severin A.J."/>
            <person name="Sherrier D.J."/>
            <person name="Shi R."/>
            <person name="Sims S."/>
            <person name="Singer S.R."/>
            <person name="Sinharoy S."/>
            <person name="Sterck L."/>
            <person name="Viollet A."/>
            <person name="Wang B.B."/>
            <person name="Wang K."/>
            <person name="Wang M."/>
            <person name="Wang X."/>
            <person name="Warfsmann J."/>
            <person name="Weissenbach J."/>
            <person name="White D.D."/>
            <person name="White J.D."/>
            <person name="Wiley G.B."/>
            <person name="Wincker P."/>
            <person name="Xing Y."/>
            <person name="Yang L."/>
            <person name="Yao Z."/>
            <person name="Ying F."/>
            <person name="Zhai J."/>
            <person name="Zhou L."/>
            <person name="Zuber A."/>
            <person name="Denarie J."/>
            <person name="Dixon R.A."/>
            <person name="May G.D."/>
            <person name="Schwartz D.C."/>
            <person name="Rogers J."/>
            <person name="Quetier F."/>
            <person name="Town C.D."/>
            <person name="Roe B.A."/>
        </authorList>
    </citation>
    <scope>NUCLEOTIDE SEQUENCE [LARGE SCALE GENOMIC DNA]</scope>
    <source>
        <strain evidence="5">A17</strain>
        <strain evidence="6 7">cv. Jemalong A17</strain>
    </source>
</reference>
<name>A0A072UVU7_MEDTR</name>
<evidence type="ECO:0000313" key="6">
    <source>
        <dbReference type="EnsemblPlants" id="KEH33737"/>
    </source>
</evidence>
<dbReference type="HOGENOM" id="CLU_1048013_0_0_1"/>
<organism evidence="5 7">
    <name type="scientific">Medicago truncatula</name>
    <name type="common">Barrel medic</name>
    <name type="synonym">Medicago tribuloides</name>
    <dbReference type="NCBI Taxonomy" id="3880"/>
    <lineage>
        <taxon>Eukaryota</taxon>
        <taxon>Viridiplantae</taxon>
        <taxon>Streptophyta</taxon>
        <taxon>Embryophyta</taxon>
        <taxon>Tracheophyta</taxon>
        <taxon>Spermatophyta</taxon>
        <taxon>Magnoliopsida</taxon>
        <taxon>eudicotyledons</taxon>
        <taxon>Gunneridae</taxon>
        <taxon>Pentapetalae</taxon>
        <taxon>rosids</taxon>
        <taxon>fabids</taxon>
        <taxon>Fabales</taxon>
        <taxon>Fabaceae</taxon>
        <taxon>Papilionoideae</taxon>
        <taxon>50 kb inversion clade</taxon>
        <taxon>NPAAA clade</taxon>
        <taxon>Hologalegina</taxon>
        <taxon>IRL clade</taxon>
        <taxon>Trifolieae</taxon>
        <taxon>Medicago</taxon>
    </lineage>
</organism>
<reference evidence="6" key="3">
    <citation type="submission" date="2015-04" db="UniProtKB">
        <authorList>
            <consortium name="EnsemblPlants"/>
        </authorList>
    </citation>
    <scope>IDENTIFICATION</scope>
    <source>
        <strain evidence="6">cv. Jemalong A17</strain>
    </source>
</reference>
<evidence type="ECO:0000313" key="7">
    <source>
        <dbReference type="Proteomes" id="UP000002051"/>
    </source>
</evidence>
<evidence type="ECO:0000259" key="4">
    <source>
        <dbReference type="Pfam" id="PF16845"/>
    </source>
</evidence>
<dbReference type="EnsemblPlants" id="KEH33737">
    <property type="protein sequence ID" value="KEH33737"/>
    <property type="gene ID" value="MTR_3g451850"/>
</dbReference>
<dbReference type="PANTHER" id="PTHR11413">
    <property type="entry name" value="CYSTATIN FAMILY MEMBER"/>
    <property type="match status" value="1"/>
</dbReference>
<dbReference type="InterPro" id="IPR046350">
    <property type="entry name" value="Cystatin_sf"/>
</dbReference>
<dbReference type="Gene3D" id="3.10.450.10">
    <property type="match status" value="3"/>
</dbReference>
<comment type="similarity">
    <text evidence="3">Belongs to the cystatin family. Phytocystatin subfamily.</text>
</comment>
<accession>A0A072UVU7</accession>
<evidence type="ECO:0000256" key="2">
    <source>
        <dbReference type="ARBA" id="ARBA00022704"/>
    </source>
</evidence>
<dbReference type="InterPro" id="IPR000010">
    <property type="entry name" value="Cystatin_dom"/>
</dbReference>
<dbReference type="EMBL" id="CM001219">
    <property type="protein sequence ID" value="KEH33737.1"/>
    <property type="molecule type" value="Genomic_DNA"/>
</dbReference>
<gene>
    <name evidence="5" type="ordered locus">MTR_3g451850</name>
</gene>
<dbReference type="PANTHER" id="PTHR11413:SF110">
    <property type="entry name" value="CYSTEINE PROTEINASE INHIBITOR 6"/>
    <property type="match status" value="1"/>
</dbReference>
<evidence type="ECO:0000256" key="1">
    <source>
        <dbReference type="ARBA" id="ARBA00022690"/>
    </source>
</evidence>